<protein>
    <submittedName>
        <fullName evidence="1">NeuD_NnaD, sugar O-acyltransferase, sialic acid O-acetyltransferase NeuD family</fullName>
    </submittedName>
</protein>
<organism evidence="1">
    <name type="scientific">uncultured Caudovirales phage</name>
    <dbReference type="NCBI Taxonomy" id="2100421"/>
    <lineage>
        <taxon>Viruses</taxon>
        <taxon>Duplodnaviria</taxon>
        <taxon>Heunggongvirae</taxon>
        <taxon>Uroviricota</taxon>
        <taxon>Caudoviricetes</taxon>
        <taxon>Peduoviridae</taxon>
        <taxon>Maltschvirus</taxon>
        <taxon>Maltschvirus maltsch</taxon>
    </lineage>
</organism>
<accession>A0A6J5LH81</accession>
<gene>
    <name evidence="1" type="ORF">UFOVP257_257</name>
</gene>
<dbReference type="EMBL" id="LR796274">
    <property type="protein sequence ID" value="CAB4133535.1"/>
    <property type="molecule type" value="Genomic_DNA"/>
</dbReference>
<evidence type="ECO:0000313" key="1">
    <source>
        <dbReference type="EMBL" id="CAB4133535.1"/>
    </source>
</evidence>
<keyword evidence="1" id="KW-0012">Acyltransferase</keyword>
<keyword evidence="1" id="KW-0808">Transferase</keyword>
<dbReference type="SUPFAM" id="SSF51161">
    <property type="entry name" value="Trimeric LpxA-like enzymes"/>
    <property type="match status" value="1"/>
</dbReference>
<dbReference type="GO" id="GO:0016746">
    <property type="term" value="F:acyltransferase activity"/>
    <property type="evidence" value="ECO:0007669"/>
    <property type="project" value="UniProtKB-KW"/>
</dbReference>
<reference evidence="1" key="1">
    <citation type="submission" date="2020-04" db="EMBL/GenBank/DDBJ databases">
        <authorList>
            <person name="Chiriac C."/>
            <person name="Salcher M."/>
            <person name="Ghai R."/>
            <person name="Kavagutti S V."/>
        </authorList>
    </citation>
    <scope>NUCLEOTIDE SEQUENCE</scope>
</reference>
<dbReference type="Pfam" id="PF00132">
    <property type="entry name" value="Hexapep"/>
    <property type="match status" value="1"/>
</dbReference>
<name>A0A6J5LH81_9CAUD</name>
<sequence>MVDSHINDTSKPLIFLGSNIAMEVFSYACENLGIEVYGIMDNDYYGNMESYYGIPVIDTEESLKDTEKLQYYRDNFNFFCASNWIPTTDAVSVRNRLKRDNLINLIESYNLNCISIIDSCAKILKSTKIGRGCFIDGYINILPRVTIGDYTNIYTFSHVGHDTIIGKNCVIQRYCAVPSDSIVEDNVFFGSGTKALKDKTTYKRGTFIHEGIYLRRGTVENEVVSMYGTNTKRVVSQYVD</sequence>
<dbReference type="InterPro" id="IPR011004">
    <property type="entry name" value="Trimer_LpxA-like_sf"/>
</dbReference>
<proteinExistence type="predicted"/>
<dbReference type="Gene3D" id="2.160.10.10">
    <property type="entry name" value="Hexapeptide repeat proteins"/>
    <property type="match status" value="2"/>
</dbReference>
<dbReference type="InterPro" id="IPR001451">
    <property type="entry name" value="Hexapep"/>
</dbReference>